<evidence type="ECO:0000313" key="1">
    <source>
        <dbReference type="EMBL" id="UYQ65698.1"/>
    </source>
</evidence>
<dbReference type="RefSeq" id="WP_264248958.1">
    <property type="nucleotide sequence ID" value="NZ_CP107567.1"/>
</dbReference>
<dbReference type="Proteomes" id="UP001163878">
    <property type="component" value="Chromosome"/>
</dbReference>
<gene>
    <name evidence="1" type="ORF">OGH68_32420</name>
</gene>
<name>A0ABY6IF99_STRPE</name>
<keyword evidence="2" id="KW-1185">Reference proteome</keyword>
<proteinExistence type="predicted"/>
<accession>A0ABY6IF99</accession>
<sequence>MPTPAHTTSLTLYARLPRAHAQQHVLHSTVDAFGRAHWLLSGASRSEGTPYDAMVVTVDDGRVQETHLSAVTARHPLLDALPDGGFVVADARRRGRADHVQIFDTLGRTSWAFAVGDGIEHLLADESGDLWVGYFDEGVFGDDALGHAGLRRWSSTGEPLWELPPSTAGGCMADCYALNVHRGEAWAYYYTDFPLVRVRADGSVRVWDSPVAGAKATAVHSGAVAFFGGYGQEQDRLVLCTPAERTAAPYLHSTLVRPDGSPVGRRRVVARGSRLFVQADPYTAWEVWDLAAAS</sequence>
<dbReference type="EMBL" id="CP107567">
    <property type="protein sequence ID" value="UYQ65698.1"/>
    <property type="molecule type" value="Genomic_DNA"/>
</dbReference>
<dbReference type="SUPFAM" id="SSF75011">
    <property type="entry name" value="3-carboxy-cis,cis-mucoante lactonizing enzyme"/>
    <property type="match status" value="1"/>
</dbReference>
<organism evidence="1 2">
    <name type="scientific">Streptomyces peucetius</name>
    <dbReference type="NCBI Taxonomy" id="1950"/>
    <lineage>
        <taxon>Bacteria</taxon>
        <taxon>Bacillati</taxon>
        <taxon>Actinomycetota</taxon>
        <taxon>Actinomycetes</taxon>
        <taxon>Kitasatosporales</taxon>
        <taxon>Streptomycetaceae</taxon>
        <taxon>Streptomyces</taxon>
    </lineage>
</organism>
<protein>
    <recommendedName>
        <fullName evidence="3">Glycosyl hydrolase</fullName>
    </recommendedName>
</protein>
<evidence type="ECO:0000313" key="2">
    <source>
        <dbReference type="Proteomes" id="UP001163878"/>
    </source>
</evidence>
<evidence type="ECO:0008006" key="3">
    <source>
        <dbReference type="Google" id="ProtNLM"/>
    </source>
</evidence>
<reference evidence="1" key="1">
    <citation type="submission" date="2022-10" db="EMBL/GenBank/DDBJ databases">
        <title>Cytochrome P450 Catalyzes Benzene Ring Formation in the Biosynthesis of Trialkyl-Substituted Aromatic Polyketides.</title>
        <authorList>
            <person name="Zhao E."/>
            <person name="Ge H."/>
        </authorList>
    </citation>
    <scope>NUCLEOTIDE SEQUENCE</scope>
    <source>
        <strain evidence="1">NA0869</strain>
    </source>
</reference>